<name>A0A852TIL2_9BACI</name>
<protein>
    <recommendedName>
        <fullName evidence="1">Type-2 restriction enzyme</fullName>
        <ecNumber evidence="1">3.1.21.4</ecNumber>
    </recommendedName>
</protein>
<evidence type="ECO:0000313" key="3">
    <source>
        <dbReference type="EMBL" id="NYE08820.1"/>
    </source>
</evidence>
<organism evidence="3 4">
    <name type="scientific">Neobacillus niacini</name>
    <dbReference type="NCBI Taxonomy" id="86668"/>
    <lineage>
        <taxon>Bacteria</taxon>
        <taxon>Bacillati</taxon>
        <taxon>Bacillota</taxon>
        <taxon>Bacilli</taxon>
        <taxon>Bacillales</taxon>
        <taxon>Bacillaceae</taxon>
        <taxon>Neobacillus</taxon>
    </lineage>
</organism>
<dbReference type="GO" id="GO:0009036">
    <property type="term" value="F:type II site-specific deoxyribonuclease activity"/>
    <property type="evidence" value="ECO:0007669"/>
    <property type="project" value="UniProtKB-UniRule"/>
</dbReference>
<dbReference type="GO" id="GO:0009307">
    <property type="term" value="P:DNA restriction-modification system"/>
    <property type="evidence" value="ECO:0007669"/>
    <property type="project" value="UniProtKB-UniRule"/>
</dbReference>
<comment type="function">
    <text evidence="1">A P subtype restriction enzyme that recognizes the double-stranded unmethylated sequence 5'-GATC-3'.</text>
</comment>
<dbReference type="EC" id="3.1.21.4" evidence="1"/>
<dbReference type="GO" id="GO:0003677">
    <property type="term" value="F:DNA binding"/>
    <property type="evidence" value="ECO:0007669"/>
    <property type="project" value="UniProtKB-UniRule"/>
</dbReference>
<reference evidence="4" key="1">
    <citation type="submission" date="2020-07" db="EMBL/GenBank/DDBJ databases">
        <authorList>
            <person name="Partida-Martinez L."/>
            <person name="Huntemann M."/>
            <person name="Clum A."/>
            <person name="Wang J."/>
            <person name="Palaniappan K."/>
            <person name="Ritter S."/>
            <person name="Chen I.-M."/>
            <person name="Stamatis D."/>
            <person name="Reddy T."/>
            <person name="O'Malley R."/>
            <person name="Daum C."/>
            <person name="Shapiro N."/>
            <person name="Ivanova N."/>
            <person name="Kyrpides N."/>
            <person name="Woyke T."/>
        </authorList>
    </citation>
    <scope>NUCLEOTIDE SEQUENCE [LARGE SCALE GENOMIC DNA]</scope>
    <source>
        <strain evidence="4">AT2.8</strain>
    </source>
</reference>
<sequence>MLPYYSNRNLSNNEEAFGYLLNTLKDSIFTWDYFVDFDKVLGNIRLVEKELLILNRLLGLGQDEIEDIFTNLIMDYPKVRKVLPLLIASRLNKMAETPVIDDIKTMIAVNKKELFDPKVPLDENIINDLKVFFNLTGLKRFFVYKEVSNLVDYCKGIEAGMDTNARKNRTGTSMENLLEVYIKAFCAKNNFKYMSQATQSKLKDAWDISINVDKINRRFDFAIVDNYGKLTLIEVNYYSGGGSKLKATAGEYKEVQKFLSNQGIKFIWVTDGMGWHTARTALEETFILNDYTLNLQMISEGILDEIILLENKIKA</sequence>
<keyword evidence="1 3" id="KW-0378">Hydrolase</keyword>
<comment type="catalytic activity">
    <reaction evidence="1">
        <text>Endonucleolytic cleavage of DNA to give specific double-stranded fragments with terminal 5'-phosphates.</text>
        <dbReference type="EC" id="3.1.21.4"/>
    </reaction>
</comment>
<comment type="caution">
    <text evidence="3">The sequence shown here is derived from an EMBL/GenBank/DDBJ whole genome shotgun (WGS) entry which is preliminary data.</text>
</comment>
<keyword evidence="1" id="KW-0680">Restriction system</keyword>
<dbReference type="EMBL" id="JACCBX010000016">
    <property type="protein sequence ID" value="NYE08820.1"/>
    <property type="molecule type" value="Genomic_DNA"/>
</dbReference>
<gene>
    <name evidence="3" type="ORF">F4694_005676</name>
</gene>
<dbReference type="InterPro" id="IPR021191">
    <property type="entry name" value="Restrct_endonuc_II_DpnII"/>
</dbReference>
<evidence type="ECO:0000259" key="2">
    <source>
        <dbReference type="Pfam" id="PF04556"/>
    </source>
</evidence>
<reference evidence="4" key="2">
    <citation type="submission" date="2020-08" db="EMBL/GenBank/DDBJ databases">
        <title>The Agave Microbiome: Exploring the role of microbial communities in plant adaptations to desert environments.</title>
        <authorList>
            <person name="Partida-Martinez L.P."/>
        </authorList>
    </citation>
    <scope>NUCLEOTIDE SEQUENCE [LARGE SCALE GENOMIC DNA]</scope>
    <source>
        <strain evidence="4">AT2.8</strain>
    </source>
</reference>
<keyword evidence="1" id="KW-0255">Endonuclease</keyword>
<accession>A0A852TIL2</accession>
<comment type="similarity">
    <text evidence="1">Belongs to the DpnII type II restriction endonuclease family.</text>
</comment>
<dbReference type="AlphaFoldDB" id="A0A852TIL2"/>
<evidence type="ECO:0000256" key="1">
    <source>
        <dbReference type="PIRNR" id="PIRNR016080"/>
    </source>
</evidence>
<proteinExistence type="inferred from homology"/>
<evidence type="ECO:0000313" key="4">
    <source>
        <dbReference type="Proteomes" id="UP000548423"/>
    </source>
</evidence>
<dbReference type="InterPro" id="IPR007637">
    <property type="entry name" value="Restrct_endonuc_II_DpnII-like"/>
</dbReference>
<dbReference type="Proteomes" id="UP000548423">
    <property type="component" value="Unassembled WGS sequence"/>
</dbReference>
<feature type="domain" description="Restriction endonuclease type II DpnII-like" evidence="2">
    <location>
        <begin position="17"/>
        <end position="304"/>
    </location>
</feature>
<keyword evidence="1" id="KW-0540">Nuclease</keyword>
<dbReference type="Pfam" id="PF04556">
    <property type="entry name" value="DpnII"/>
    <property type="match status" value="1"/>
</dbReference>
<dbReference type="PIRSF" id="PIRSF016080">
    <property type="entry name" value="Restrict_endonuc_II_DpmII"/>
    <property type="match status" value="1"/>
</dbReference>